<keyword evidence="4" id="KW-1185">Reference proteome</keyword>
<feature type="chain" id="PRO_5045224578" description="Putative auto-transporter adhesin head GIN domain-containing protein" evidence="1">
    <location>
        <begin position="18"/>
        <end position="222"/>
    </location>
</feature>
<protein>
    <recommendedName>
        <fullName evidence="2">Putative auto-transporter adhesin head GIN domain-containing protein</fullName>
    </recommendedName>
</protein>
<sequence length="222" mass="25021">MKKIFLAILLISQFTFAQDLVKNLKPFKAITINSAMEVELILANGFKIEVFGNDVDKLSISDKNKELKLSTSLKKKFKSDLKVKIYYNNGLRHIKLANQVVFTSKEPIIEKFLEIEAINNVKADLTVQTDDFIANLDLGSNLLLKGFTESQKIKAKSKSLYDAFNFKSKKAFVEVKAAQAGIYVSEFLDATAKYKGDVTYMGTPFSVNEKTFLGNVIHKKEE</sequence>
<evidence type="ECO:0000259" key="2">
    <source>
        <dbReference type="Pfam" id="PF10988"/>
    </source>
</evidence>
<name>A0ABX0U6N6_9FLAO</name>
<gene>
    <name evidence="3" type="ORF">FHR24_000287</name>
</gene>
<dbReference type="Proteomes" id="UP000745859">
    <property type="component" value="Unassembled WGS sequence"/>
</dbReference>
<dbReference type="EMBL" id="JAASQL010000001">
    <property type="protein sequence ID" value="NIJ43848.1"/>
    <property type="molecule type" value="Genomic_DNA"/>
</dbReference>
<dbReference type="Pfam" id="PF10988">
    <property type="entry name" value="DUF2807"/>
    <property type="match status" value="1"/>
</dbReference>
<reference evidence="3 4" key="1">
    <citation type="submission" date="2020-03" db="EMBL/GenBank/DDBJ databases">
        <title>Genomic Encyclopedia of Type Strains, Phase IV (KMG-IV): sequencing the most valuable type-strain genomes for metagenomic binning, comparative biology and taxonomic classification.</title>
        <authorList>
            <person name="Goeker M."/>
        </authorList>
    </citation>
    <scope>NUCLEOTIDE SEQUENCE [LARGE SCALE GENOMIC DNA]</scope>
    <source>
        <strain evidence="3 4">DSM 101599</strain>
    </source>
</reference>
<evidence type="ECO:0000256" key="1">
    <source>
        <dbReference type="SAM" id="SignalP"/>
    </source>
</evidence>
<accession>A0ABX0U6N6</accession>
<feature type="domain" description="Putative auto-transporter adhesin head GIN" evidence="2">
    <location>
        <begin position="26"/>
        <end position="204"/>
    </location>
</feature>
<dbReference type="RefSeq" id="WP_167182799.1">
    <property type="nucleotide sequence ID" value="NZ_JAASQL010000001.1"/>
</dbReference>
<comment type="caution">
    <text evidence="3">The sequence shown here is derived from an EMBL/GenBank/DDBJ whole genome shotgun (WGS) entry which is preliminary data.</text>
</comment>
<evidence type="ECO:0000313" key="3">
    <source>
        <dbReference type="EMBL" id="NIJ43848.1"/>
    </source>
</evidence>
<dbReference type="Gene3D" id="2.160.20.120">
    <property type="match status" value="1"/>
</dbReference>
<feature type="signal peptide" evidence="1">
    <location>
        <begin position="1"/>
        <end position="17"/>
    </location>
</feature>
<keyword evidence="1" id="KW-0732">Signal</keyword>
<organism evidence="3 4">
    <name type="scientific">Wenyingzhuangia heitensis</name>
    <dbReference type="NCBI Taxonomy" id="1487859"/>
    <lineage>
        <taxon>Bacteria</taxon>
        <taxon>Pseudomonadati</taxon>
        <taxon>Bacteroidota</taxon>
        <taxon>Flavobacteriia</taxon>
        <taxon>Flavobacteriales</taxon>
        <taxon>Flavobacteriaceae</taxon>
        <taxon>Wenyingzhuangia</taxon>
    </lineage>
</organism>
<evidence type="ECO:0000313" key="4">
    <source>
        <dbReference type="Proteomes" id="UP000745859"/>
    </source>
</evidence>
<proteinExistence type="predicted"/>
<dbReference type="InterPro" id="IPR021255">
    <property type="entry name" value="DUF2807"/>
</dbReference>